<dbReference type="Proteomes" id="UP000594014">
    <property type="component" value="Chromosome"/>
</dbReference>
<keyword evidence="2" id="KW-1185">Reference proteome</keyword>
<gene>
    <name evidence="1" type="ORF">FRZ06_15325</name>
</gene>
<name>A0ACD1AEB9_9FIRM</name>
<evidence type="ECO:0000313" key="2">
    <source>
        <dbReference type="Proteomes" id="UP000594014"/>
    </source>
</evidence>
<accession>A0ACD1AEB9</accession>
<sequence length="445" mass="49072">MTNLSLLQGNVRLQNAGRAAAAGEHVLLKAAGAMILLAISAIPAYYAGGFYGYLPGLTLLVFYGVSALHLMILWKGIHFETEATDLVCEKGELASAALKIRNDSRLPCIKLSAELYIGGFFPGEGTVEAKTLGLEGKSDASFVISSKMNHIGVYEAGIKNLSIYDLTGMFCIKIKGGATFEITVLPKVTGGNVVRLDERRLTESQNVQKKAVSDGFDYTGVREYALGDSMKRIHWKLSAHSSDYMTKITESSRKSDLAVILDLVSISGEPKMLPWMYDSLVEAALSLIEQAAAREIEYALFFVGRDKELHRVCPRGQQDYPDLIRILPPLIGTRSRAAMDGLDGAAILDKEKQLSNRSTNLILCTSHVTDMLIWELISAKKQQRNPELYYILPPGTGGETDGALDHRARRKEQSNLTILEEYGIRCHWITSENEKTVTHEVRQSI</sequence>
<dbReference type="EMBL" id="CP042469">
    <property type="protein sequence ID" value="QOX64614.1"/>
    <property type="molecule type" value="Genomic_DNA"/>
</dbReference>
<protein>
    <submittedName>
        <fullName evidence="1">DUF58 domain-containing protein</fullName>
    </submittedName>
</protein>
<proteinExistence type="predicted"/>
<evidence type="ECO:0000313" key="1">
    <source>
        <dbReference type="EMBL" id="QOX64614.1"/>
    </source>
</evidence>
<reference evidence="1" key="1">
    <citation type="submission" date="2019-08" db="EMBL/GenBank/DDBJ databases">
        <title>Genome sequence of Clostridiales bacterium MT110.</title>
        <authorList>
            <person name="Cao J."/>
        </authorList>
    </citation>
    <scope>NUCLEOTIDE SEQUENCE</scope>
    <source>
        <strain evidence="1">MT110</strain>
    </source>
</reference>
<organism evidence="1 2">
    <name type="scientific">Anoxybacterium hadale</name>
    <dbReference type="NCBI Taxonomy" id="3408580"/>
    <lineage>
        <taxon>Bacteria</taxon>
        <taxon>Bacillati</taxon>
        <taxon>Bacillota</taxon>
        <taxon>Clostridia</taxon>
        <taxon>Peptostreptococcales</taxon>
        <taxon>Anaerovoracaceae</taxon>
        <taxon>Anoxybacterium</taxon>
    </lineage>
</organism>